<evidence type="ECO:0000313" key="2">
    <source>
        <dbReference type="Proteomes" id="UP000694904"/>
    </source>
</evidence>
<reference evidence="2" key="1">
    <citation type="journal article" date="1997" name="Nucleic Acids Res.">
        <title>tRNAscan-SE: a program for improved detection of transfer RNA genes in genomic sequence.</title>
        <authorList>
            <person name="Lowe T.M."/>
            <person name="Eddy S.R."/>
        </authorList>
    </citation>
    <scope>NUCLEOTIDE SEQUENCE [LARGE SCALE GENOMIC DNA]</scope>
</reference>
<reference evidence="3" key="3">
    <citation type="submission" date="2025-08" db="UniProtKB">
        <authorList>
            <consortium name="RefSeq"/>
        </authorList>
    </citation>
    <scope>IDENTIFICATION</scope>
    <source>
        <tissue evidence="3">Whole organism</tissue>
    </source>
</reference>
<organism evidence="2 3">
    <name type="scientific">Drosophila arizonae</name>
    <name type="common">Fruit fly</name>
    <dbReference type="NCBI Taxonomy" id="7263"/>
    <lineage>
        <taxon>Eukaryota</taxon>
        <taxon>Metazoa</taxon>
        <taxon>Ecdysozoa</taxon>
        <taxon>Arthropoda</taxon>
        <taxon>Hexapoda</taxon>
        <taxon>Insecta</taxon>
        <taxon>Pterygota</taxon>
        <taxon>Neoptera</taxon>
        <taxon>Endopterygota</taxon>
        <taxon>Diptera</taxon>
        <taxon>Brachycera</taxon>
        <taxon>Muscomorpha</taxon>
        <taxon>Ephydroidea</taxon>
        <taxon>Drosophilidae</taxon>
        <taxon>Drosophila</taxon>
    </lineage>
</organism>
<proteinExistence type="predicted"/>
<dbReference type="GeneID" id="108617779"/>
<feature type="compositionally biased region" description="Basic residues" evidence="1">
    <location>
        <begin position="47"/>
        <end position="56"/>
    </location>
</feature>
<feature type="region of interest" description="Disordered" evidence="1">
    <location>
        <begin position="47"/>
        <end position="87"/>
    </location>
</feature>
<reference evidence="2" key="2">
    <citation type="journal article" date="2016" name="G3 (Bethesda)">
        <title>Genome Evolution in Three Species of Cactophilic Drosophila.</title>
        <authorList>
            <person name="Sanchez-Flores A."/>
            <person name="Penazola F."/>
            <person name="Carpinteyro-Ponce J."/>
            <person name="Nazario-Yepiz N."/>
            <person name="Abreu-Goodger C."/>
            <person name="Machado C.A."/>
            <person name="Markow T.A."/>
        </authorList>
    </citation>
    <scope>NUCLEOTIDE SEQUENCE [LARGE SCALE GENOMIC DNA]</scope>
</reference>
<protein>
    <submittedName>
        <fullName evidence="3">Uncharacterized protein LOC108617779</fullName>
    </submittedName>
</protein>
<dbReference type="RefSeq" id="XP_017869037.1">
    <property type="nucleotide sequence ID" value="XM_018013548.1"/>
</dbReference>
<accession>A0ABM1PPA1</accession>
<name>A0ABM1PPA1_DROAR</name>
<keyword evidence="2" id="KW-1185">Reference proteome</keyword>
<feature type="compositionally biased region" description="Polar residues" evidence="1">
    <location>
        <begin position="60"/>
        <end position="71"/>
    </location>
</feature>
<evidence type="ECO:0000256" key="1">
    <source>
        <dbReference type="SAM" id="MobiDB-lite"/>
    </source>
</evidence>
<gene>
    <name evidence="3" type="primary">LOC108617779</name>
</gene>
<evidence type="ECO:0000313" key="3">
    <source>
        <dbReference type="RefSeq" id="XP_017869037.1"/>
    </source>
</evidence>
<dbReference type="Proteomes" id="UP000694904">
    <property type="component" value="Chromosome 6"/>
</dbReference>
<sequence length="118" mass="14139">MERKQHVEPTRDNILDQFRKRELYVPNAESLAMEQLLHIYNSFIMPHPRRERRERRRTQTESQPKRANQSAPEEFEHLTKRSNMVSVASEKRPIELATESPGHLLNCPRKRIKIELKQ</sequence>